<dbReference type="Proteomes" id="UP000322981">
    <property type="component" value="Unassembled WGS sequence"/>
</dbReference>
<dbReference type="SUPFAM" id="SSF53681">
    <property type="entry name" value="Aspartate/glutamate racemase"/>
    <property type="match status" value="2"/>
</dbReference>
<dbReference type="InterPro" id="IPR033134">
    <property type="entry name" value="Asp/Glu_racemase_AS_2"/>
</dbReference>
<evidence type="ECO:0000256" key="1">
    <source>
        <dbReference type="ARBA" id="ARBA00007847"/>
    </source>
</evidence>
<dbReference type="EMBL" id="VWXX01000070">
    <property type="protein sequence ID" value="KAA6181537.1"/>
    <property type="molecule type" value="Genomic_DNA"/>
</dbReference>
<dbReference type="InterPro" id="IPR015942">
    <property type="entry name" value="Asp/Glu/hydantoin_racemase"/>
</dbReference>
<organism evidence="3 4">
    <name type="scientific">Thiohalocapsa marina</name>
    <dbReference type="NCBI Taxonomy" id="424902"/>
    <lineage>
        <taxon>Bacteria</taxon>
        <taxon>Pseudomonadati</taxon>
        <taxon>Pseudomonadota</taxon>
        <taxon>Gammaproteobacteria</taxon>
        <taxon>Chromatiales</taxon>
        <taxon>Chromatiaceae</taxon>
        <taxon>Thiohalocapsa</taxon>
    </lineage>
</organism>
<dbReference type="Pfam" id="PF01177">
    <property type="entry name" value="Asp_Glu_race"/>
    <property type="match status" value="1"/>
</dbReference>
<dbReference type="InterPro" id="IPR004380">
    <property type="entry name" value="Asp_race"/>
</dbReference>
<evidence type="ECO:0000313" key="3">
    <source>
        <dbReference type="EMBL" id="KAA6181537.1"/>
    </source>
</evidence>
<evidence type="ECO:0000313" key="4">
    <source>
        <dbReference type="Proteomes" id="UP000322981"/>
    </source>
</evidence>
<dbReference type="Gene3D" id="3.40.50.1860">
    <property type="match status" value="2"/>
</dbReference>
<reference evidence="3 4" key="1">
    <citation type="submission" date="2019-09" db="EMBL/GenBank/DDBJ databases">
        <title>Whole-genome sequence of the purple sulfur bacterium Thiohalocapsa marina DSM 19078.</title>
        <authorList>
            <person name="Kyndt J.A."/>
            <person name="Meyer T.E."/>
        </authorList>
    </citation>
    <scope>NUCLEOTIDE SEQUENCE [LARGE SCALE GENOMIC DNA]</scope>
    <source>
        <strain evidence="3 4">DSM 19078</strain>
    </source>
</reference>
<evidence type="ECO:0000256" key="2">
    <source>
        <dbReference type="ARBA" id="ARBA00023235"/>
    </source>
</evidence>
<dbReference type="PANTHER" id="PTHR21198:SF7">
    <property type="entry name" value="ASPARTATE-GLUTAMATE RACEMASE FAMILY"/>
    <property type="match status" value="1"/>
</dbReference>
<gene>
    <name evidence="3" type="ORF">F2Q65_19150</name>
</gene>
<dbReference type="PROSITE" id="PS00924">
    <property type="entry name" value="ASP_GLU_RACEMASE_2"/>
    <property type="match status" value="1"/>
</dbReference>
<sequence length="283" mass="30182">MLVVGPVGASDTTATSAASALPATAPADSPVRRQSKVIGIIGGIAWPSTLEYYRIMNERVRDLLGPPNSAEVLLYSISFGDFAKEERQAAEGDWEALTQTMVQGGRRLSNGGADFIIIASNTMNSTAEIVAREAGIPVLHIADAVGQAIQKAGLKKVALLGTKFTMEAPFYRTLLAENYGIEVVVPQESERNDINAVIFDELVNNRLLPQSKARYLAIIDRMTREDGIEGVILGCTEIPLLIKASDVAIPTFDSTTIHVHAAVEHALSPADGERATDQAGAAE</sequence>
<dbReference type="AlphaFoldDB" id="A0A5M8F9W8"/>
<name>A0A5M8F9W8_9GAMM</name>
<dbReference type="GO" id="GO:0047661">
    <property type="term" value="F:amino-acid racemase activity"/>
    <property type="evidence" value="ECO:0007669"/>
    <property type="project" value="InterPro"/>
</dbReference>
<dbReference type="NCBIfam" id="TIGR00035">
    <property type="entry name" value="asp_race"/>
    <property type="match status" value="1"/>
</dbReference>
<accession>A0A5M8F9W8</accession>
<comment type="caution">
    <text evidence="3">The sequence shown here is derived from an EMBL/GenBank/DDBJ whole genome shotgun (WGS) entry which is preliminary data.</text>
</comment>
<dbReference type="InterPro" id="IPR001920">
    <property type="entry name" value="Asp/Glu_race"/>
</dbReference>
<keyword evidence="2" id="KW-0413">Isomerase</keyword>
<dbReference type="OrthoDB" id="9803739at2"/>
<keyword evidence="4" id="KW-1185">Reference proteome</keyword>
<dbReference type="PANTHER" id="PTHR21198">
    <property type="entry name" value="GLUTAMATE RACEMASE"/>
    <property type="match status" value="1"/>
</dbReference>
<proteinExistence type="inferred from homology"/>
<protein>
    <submittedName>
        <fullName evidence="3">Aspartate/glutamate racemase family protein</fullName>
    </submittedName>
</protein>
<comment type="similarity">
    <text evidence="1">Belongs to the aspartate/glutamate racemases family.</text>
</comment>